<evidence type="ECO:0000313" key="2">
    <source>
        <dbReference type="EMBL" id="MDT2829065.1"/>
    </source>
</evidence>
<accession>A0ABU3FSV5</accession>
<sequence>MTSEGKLDMNYEKYQIERWLALDPAKELVWHKDLWPNESWFTVSNLTSNDQSIAVQVHFLLMAMPNGEKVASLNVSITNLTTGWNDNYEYSYPFEAIKISDSKFKIETDRLLFEGNLNDITVHVDMENASIRMKAHLVQQPVISGATGKWDLLGVEQYSYGVPRMKTEGTIVMDGTDYPITSGITWLDRQYGASLAAVIDPTQKDTMNWLWMNIQLDSGESLAIGQIMHHPTKTLTLTNTFALPDGSVMLAVMNPVQMYDVWESKETGSRYPTRFVLEFPGLDSRLEINVEMKEQEIVAKLAGDKYEGAAVVKGTFMGREVTGVTFVELVGFWK</sequence>
<dbReference type="Pfam" id="PF07143">
    <property type="entry name" value="CrtC"/>
    <property type="match status" value="1"/>
</dbReference>
<protein>
    <submittedName>
        <fullName evidence="2">Lipocalin family protein</fullName>
    </submittedName>
</protein>
<evidence type="ECO:0000259" key="1">
    <source>
        <dbReference type="Pfam" id="PF07143"/>
    </source>
</evidence>
<proteinExistence type="predicted"/>
<name>A0ABU3FSV5_9ENTE</name>
<dbReference type="PANTHER" id="PTHR38591:SF1">
    <property type="entry name" value="BLL1000 PROTEIN"/>
    <property type="match status" value="1"/>
</dbReference>
<keyword evidence="3" id="KW-1185">Reference proteome</keyword>
<dbReference type="InterPro" id="IPR010791">
    <property type="entry name" value="AttH_dom"/>
</dbReference>
<evidence type="ECO:0000313" key="3">
    <source>
        <dbReference type="Proteomes" id="UP001265301"/>
    </source>
</evidence>
<dbReference type="PANTHER" id="PTHR38591">
    <property type="entry name" value="HYDROLASE"/>
    <property type="match status" value="1"/>
</dbReference>
<gene>
    <name evidence="2" type="ORF">P7H59_11535</name>
</gene>
<organism evidence="2 3">
    <name type="scientific">Enterococcus viikkiensis</name>
    <dbReference type="NCBI Taxonomy" id="930854"/>
    <lineage>
        <taxon>Bacteria</taxon>
        <taxon>Bacillati</taxon>
        <taxon>Bacillota</taxon>
        <taxon>Bacilli</taxon>
        <taxon>Lactobacillales</taxon>
        <taxon>Enterococcaceae</taxon>
        <taxon>Enterococcus</taxon>
    </lineage>
</organism>
<dbReference type="RefSeq" id="WP_170178004.1">
    <property type="nucleotide sequence ID" value="NZ_BJDW01000010.1"/>
</dbReference>
<dbReference type="Gene3D" id="2.40.370.10">
    <property type="entry name" value="AttH-like domain"/>
    <property type="match status" value="2"/>
</dbReference>
<reference evidence="2 3" key="1">
    <citation type="submission" date="2023-03" db="EMBL/GenBank/DDBJ databases">
        <authorList>
            <person name="Shen W."/>
            <person name="Cai J."/>
        </authorList>
    </citation>
    <scope>NUCLEOTIDE SEQUENCE [LARGE SCALE GENOMIC DNA]</scope>
    <source>
        <strain evidence="2 3">B101</strain>
    </source>
</reference>
<dbReference type="Pfam" id="PF17186">
    <property type="entry name" value="Lipocalin_9"/>
    <property type="match status" value="1"/>
</dbReference>
<dbReference type="InterPro" id="IPR023374">
    <property type="entry name" value="AttH-like_dom_sf"/>
</dbReference>
<dbReference type="Proteomes" id="UP001265301">
    <property type="component" value="Unassembled WGS sequence"/>
</dbReference>
<feature type="domain" description="AttH" evidence="1">
    <location>
        <begin position="38"/>
        <end position="192"/>
    </location>
</feature>
<dbReference type="EMBL" id="JARQBN010000026">
    <property type="protein sequence ID" value="MDT2829065.1"/>
    <property type="molecule type" value="Genomic_DNA"/>
</dbReference>
<comment type="caution">
    <text evidence="2">The sequence shown here is derived from an EMBL/GenBank/DDBJ whole genome shotgun (WGS) entry which is preliminary data.</text>
</comment>
<dbReference type="SUPFAM" id="SSF159245">
    <property type="entry name" value="AttH-like"/>
    <property type="match status" value="1"/>
</dbReference>